<evidence type="ECO:0000313" key="2">
    <source>
        <dbReference type="EMBL" id="GHE40027.1"/>
    </source>
</evidence>
<dbReference type="EMBL" id="BNAT01000023">
    <property type="protein sequence ID" value="GHE40027.1"/>
    <property type="molecule type" value="Genomic_DNA"/>
</dbReference>
<dbReference type="AlphaFoldDB" id="A0A918Z8A4"/>
<gene>
    <name evidence="2" type="ORF">GCM10017771_59120</name>
</gene>
<proteinExistence type="predicted"/>
<comment type="caution">
    <text evidence="2">The sequence shown here is derived from an EMBL/GenBank/DDBJ whole genome shotgun (WGS) entry which is preliminary data.</text>
</comment>
<protein>
    <submittedName>
        <fullName evidence="2">Uncharacterized protein</fullName>
    </submittedName>
</protein>
<evidence type="ECO:0000313" key="3">
    <source>
        <dbReference type="Proteomes" id="UP000603227"/>
    </source>
</evidence>
<reference evidence="2" key="1">
    <citation type="journal article" date="2014" name="Int. J. Syst. Evol. Microbiol.">
        <title>Complete genome sequence of Corynebacterium casei LMG S-19264T (=DSM 44701T), isolated from a smear-ripened cheese.</title>
        <authorList>
            <consortium name="US DOE Joint Genome Institute (JGI-PGF)"/>
            <person name="Walter F."/>
            <person name="Albersmeier A."/>
            <person name="Kalinowski J."/>
            <person name="Ruckert C."/>
        </authorList>
    </citation>
    <scope>NUCLEOTIDE SEQUENCE</scope>
    <source>
        <strain evidence="2">CGMCC 4.7403</strain>
    </source>
</reference>
<feature type="region of interest" description="Disordered" evidence="1">
    <location>
        <begin position="31"/>
        <end position="88"/>
    </location>
</feature>
<organism evidence="2 3">
    <name type="scientific">Streptomyces capitiformicae</name>
    <dbReference type="NCBI Taxonomy" id="2014920"/>
    <lineage>
        <taxon>Bacteria</taxon>
        <taxon>Bacillati</taxon>
        <taxon>Actinomycetota</taxon>
        <taxon>Actinomycetes</taxon>
        <taxon>Kitasatosporales</taxon>
        <taxon>Streptomycetaceae</taxon>
        <taxon>Streptomyces</taxon>
    </lineage>
</organism>
<keyword evidence="3" id="KW-1185">Reference proteome</keyword>
<accession>A0A918Z8A4</accession>
<sequence>MLEDQQPHLGRLDSWESWRQWRDAVVGTTVNSGAIQPARPPQGPGIVTRSMKRAQVSDPGLSAAGRRDTAGAVGRPDAWHSLGSGRSR</sequence>
<reference evidence="2" key="2">
    <citation type="submission" date="2020-09" db="EMBL/GenBank/DDBJ databases">
        <authorList>
            <person name="Sun Q."/>
            <person name="Zhou Y."/>
        </authorList>
    </citation>
    <scope>NUCLEOTIDE SEQUENCE</scope>
    <source>
        <strain evidence="2">CGMCC 4.7403</strain>
    </source>
</reference>
<dbReference type="Proteomes" id="UP000603227">
    <property type="component" value="Unassembled WGS sequence"/>
</dbReference>
<evidence type="ECO:0000256" key="1">
    <source>
        <dbReference type="SAM" id="MobiDB-lite"/>
    </source>
</evidence>
<name>A0A918Z8A4_9ACTN</name>